<evidence type="ECO:0000313" key="3">
    <source>
        <dbReference type="Proteomes" id="UP001595478"/>
    </source>
</evidence>
<feature type="domain" description="Bacterial CdiA-CT RNAse A" evidence="1">
    <location>
        <begin position="20"/>
        <end position="131"/>
    </location>
</feature>
<proteinExistence type="predicted"/>
<evidence type="ECO:0000313" key="2">
    <source>
        <dbReference type="EMBL" id="MFC3120016.1"/>
    </source>
</evidence>
<organism evidence="2 3">
    <name type="scientific">Agaribacter flavus</name>
    <dbReference type="NCBI Taxonomy" id="1902781"/>
    <lineage>
        <taxon>Bacteria</taxon>
        <taxon>Pseudomonadati</taxon>
        <taxon>Pseudomonadota</taxon>
        <taxon>Gammaproteobacteria</taxon>
        <taxon>Alteromonadales</taxon>
        <taxon>Alteromonadaceae</taxon>
        <taxon>Agaribacter</taxon>
    </lineage>
</organism>
<dbReference type="EMBL" id="JBHRSW010000003">
    <property type="protein sequence ID" value="MFC3120016.1"/>
    <property type="molecule type" value="Genomic_DNA"/>
</dbReference>
<accession>A0ABV7FKV5</accession>
<reference evidence="3" key="1">
    <citation type="journal article" date="2019" name="Int. J. Syst. Evol. Microbiol.">
        <title>The Global Catalogue of Microorganisms (GCM) 10K type strain sequencing project: providing services to taxonomists for standard genome sequencing and annotation.</title>
        <authorList>
            <consortium name="The Broad Institute Genomics Platform"/>
            <consortium name="The Broad Institute Genome Sequencing Center for Infectious Disease"/>
            <person name="Wu L."/>
            <person name="Ma J."/>
        </authorList>
    </citation>
    <scope>NUCLEOTIDE SEQUENCE [LARGE SCALE GENOMIC DNA]</scope>
    <source>
        <strain evidence="3">KCTC 52473</strain>
    </source>
</reference>
<dbReference type="InterPro" id="IPR041436">
    <property type="entry name" value="RNAse_A_bac"/>
</dbReference>
<sequence>MNQTKFESGGTLVFSENLGGHTIRNHVSRTDAQLLERLSTDLNIQGSSTFTDLSTAERAIGEVLTRNRAEIQDFFGNSSGNRLPLSETLDFDVGRGFNRESINPQISNSLQVILDRDELSINGFRIHTAYPRLQ</sequence>
<comment type="caution">
    <text evidence="2">The sequence shown here is derived from an EMBL/GenBank/DDBJ whole genome shotgun (WGS) entry which is preliminary data.</text>
</comment>
<keyword evidence="3" id="KW-1185">Reference proteome</keyword>
<dbReference type="Pfam" id="PF18431">
    <property type="entry name" value="RNAse_A_bac"/>
    <property type="match status" value="1"/>
</dbReference>
<dbReference type="Proteomes" id="UP001595478">
    <property type="component" value="Unassembled WGS sequence"/>
</dbReference>
<dbReference type="CDD" id="cd20684">
    <property type="entry name" value="CdiA-CT_Yk_RNaseA-like"/>
    <property type="match status" value="1"/>
</dbReference>
<gene>
    <name evidence="2" type="ORF">ACFOHL_00100</name>
</gene>
<name>A0ABV7FKV5_9ALTE</name>
<dbReference type="RefSeq" id="WP_376918162.1">
    <property type="nucleotide sequence ID" value="NZ_JBHRSW010000003.1"/>
</dbReference>
<protein>
    <submittedName>
        <fullName evidence="2">RNase A-like domain-containing protein</fullName>
    </submittedName>
</protein>
<evidence type="ECO:0000259" key="1">
    <source>
        <dbReference type="Pfam" id="PF18431"/>
    </source>
</evidence>